<evidence type="ECO:0000313" key="4">
    <source>
        <dbReference type="Proteomes" id="UP000013782"/>
    </source>
</evidence>
<keyword evidence="4" id="KW-1185">Reference proteome</keyword>
<dbReference type="AlphaFoldDB" id="R2T2N2"/>
<dbReference type="EMBL" id="AJAQ01000015">
    <property type="protein sequence ID" value="EOH94484.1"/>
    <property type="molecule type" value="Genomic_DNA"/>
</dbReference>
<organism evidence="3 4">
    <name type="scientific">Enterococcus pallens ATCC BAA-351</name>
    <dbReference type="NCBI Taxonomy" id="1158607"/>
    <lineage>
        <taxon>Bacteria</taxon>
        <taxon>Bacillati</taxon>
        <taxon>Bacillota</taxon>
        <taxon>Bacilli</taxon>
        <taxon>Lactobacillales</taxon>
        <taxon>Enterococcaceae</taxon>
        <taxon>Enterococcus</taxon>
    </lineage>
</organism>
<reference evidence="3 4" key="1">
    <citation type="submission" date="2013-02" db="EMBL/GenBank/DDBJ databases">
        <title>The Genome Sequence of Enterococcus pallens BAA-351.</title>
        <authorList>
            <consortium name="The Broad Institute Genome Sequencing Platform"/>
            <consortium name="The Broad Institute Genome Sequencing Center for Infectious Disease"/>
            <person name="Earl A.M."/>
            <person name="Gilmore M.S."/>
            <person name="Lebreton F."/>
            <person name="Walker B."/>
            <person name="Young S.K."/>
            <person name="Zeng Q."/>
            <person name="Gargeya S."/>
            <person name="Fitzgerald M."/>
            <person name="Haas B."/>
            <person name="Abouelleil A."/>
            <person name="Alvarado L."/>
            <person name="Arachchi H.M."/>
            <person name="Berlin A.M."/>
            <person name="Chapman S.B."/>
            <person name="Dewar J."/>
            <person name="Goldberg J."/>
            <person name="Griggs A."/>
            <person name="Gujja S."/>
            <person name="Hansen M."/>
            <person name="Howarth C."/>
            <person name="Imamovic A."/>
            <person name="Larimer J."/>
            <person name="McCowan C."/>
            <person name="Murphy C."/>
            <person name="Neiman D."/>
            <person name="Pearson M."/>
            <person name="Priest M."/>
            <person name="Roberts A."/>
            <person name="Saif S."/>
            <person name="Shea T."/>
            <person name="Sisk P."/>
            <person name="Sykes S."/>
            <person name="Wortman J."/>
            <person name="Nusbaum C."/>
            <person name="Birren B."/>
        </authorList>
    </citation>
    <scope>NUCLEOTIDE SEQUENCE [LARGE SCALE GENOMIC DNA]</scope>
    <source>
        <strain evidence="3 4">ATCC BAA-351</strain>
    </source>
</reference>
<keyword evidence="1" id="KW-0472">Membrane</keyword>
<keyword evidence="1" id="KW-0812">Transmembrane</keyword>
<dbReference type="RefSeq" id="WP_010757210.1">
    <property type="nucleotide sequence ID" value="NZ_ASWD01000001.1"/>
</dbReference>
<feature type="transmembrane region" description="Helical" evidence="1">
    <location>
        <begin position="90"/>
        <end position="108"/>
    </location>
</feature>
<protein>
    <recommendedName>
        <fullName evidence="5">LPXTG-domain-containing protein cell wall anchor domain</fullName>
    </recommendedName>
</protein>
<feature type="signal peptide" evidence="2">
    <location>
        <begin position="1"/>
        <end position="25"/>
    </location>
</feature>
<name>R2T2N2_9ENTE</name>
<dbReference type="HOGENOM" id="CLU_2069496_0_0_9"/>
<evidence type="ECO:0008006" key="5">
    <source>
        <dbReference type="Google" id="ProtNLM"/>
    </source>
</evidence>
<accession>R2T2N2</accession>
<keyword evidence="1" id="KW-1133">Transmembrane helix</keyword>
<proteinExistence type="predicted"/>
<sequence>MKSKKILCFLSVGIFLTGTFGSVLKAEAQEKTTAVTITFKEAAHPVAPPVNNGSGILPETQVVELKTGGFTSYVPNNKRLPVTGEAYDQTLSKLGWIALIAVLFFYLAGSRRREREDE</sequence>
<evidence type="ECO:0000313" key="3">
    <source>
        <dbReference type="EMBL" id="EOH94484.1"/>
    </source>
</evidence>
<comment type="caution">
    <text evidence="3">The sequence shown here is derived from an EMBL/GenBank/DDBJ whole genome shotgun (WGS) entry which is preliminary data.</text>
</comment>
<evidence type="ECO:0000256" key="1">
    <source>
        <dbReference type="SAM" id="Phobius"/>
    </source>
</evidence>
<dbReference type="PATRIC" id="fig|1158607.3.peg.2190"/>
<dbReference type="Proteomes" id="UP000013782">
    <property type="component" value="Unassembled WGS sequence"/>
</dbReference>
<gene>
    <name evidence="3" type="ORF">UAU_02219</name>
</gene>
<dbReference type="STRING" id="160454.RV10_GL003156"/>
<evidence type="ECO:0000256" key="2">
    <source>
        <dbReference type="SAM" id="SignalP"/>
    </source>
</evidence>
<feature type="chain" id="PRO_5038440645" description="LPXTG-domain-containing protein cell wall anchor domain" evidence="2">
    <location>
        <begin position="26"/>
        <end position="118"/>
    </location>
</feature>
<keyword evidence="2" id="KW-0732">Signal</keyword>